<proteinExistence type="predicted"/>
<comment type="caution">
    <text evidence="1">The sequence shown here is derived from an EMBL/GenBank/DDBJ whole genome shotgun (WGS) entry which is preliminary data.</text>
</comment>
<sequence>MIAKDFHRITFLTFNICYINHTHIHTNVTHISSLLPIH</sequence>
<organism evidence="1">
    <name type="scientific">gut metagenome</name>
    <dbReference type="NCBI Taxonomy" id="749906"/>
    <lineage>
        <taxon>unclassified sequences</taxon>
        <taxon>metagenomes</taxon>
        <taxon>organismal metagenomes</taxon>
    </lineage>
</organism>
<protein>
    <submittedName>
        <fullName evidence="1">Uncharacterized protein</fullName>
    </submittedName>
</protein>
<evidence type="ECO:0000313" key="1">
    <source>
        <dbReference type="EMBL" id="EJW93617.1"/>
    </source>
</evidence>
<dbReference type="EMBL" id="AMCI01006872">
    <property type="protein sequence ID" value="EJW93617.1"/>
    <property type="molecule type" value="Genomic_DNA"/>
</dbReference>
<dbReference type="AlphaFoldDB" id="J9FVM0"/>
<gene>
    <name evidence="1" type="ORF">EVA_18277</name>
</gene>
<accession>J9FVM0</accession>
<name>J9FVM0_9ZZZZ</name>
<reference evidence="1" key="1">
    <citation type="journal article" date="2012" name="PLoS ONE">
        <title>Gene sets for utilization of primary and secondary nutrition supplies in the distal gut of endangered iberian lynx.</title>
        <authorList>
            <person name="Alcaide M."/>
            <person name="Messina E."/>
            <person name="Richter M."/>
            <person name="Bargiela R."/>
            <person name="Peplies J."/>
            <person name="Huws S.A."/>
            <person name="Newbold C.J."/>
            <person name="Golyshin P.N."/>
            <person name="Simon M.A."/>
            <person name="Lopez G."/>
            <person name="Yakimov M.M."/>
            <person name="Ferrer M."/>
        </authorList>
    </citation>
    <scope>NUCLEOTIDE SEQUENCE</scope>
</reference>